<evidence type="ECO:0000313" key="4">
    <source>
        <dbReference type="Proteomes" id="UP001205105"/>
    </source>
</evidence>
<dbReference type="PANTHER" id="PTHR35551">
    <property type="match status" value="1"/>
</dbReference>
<feature type="transmembrane region" description="Helical" evidence="2">
    <location>
        <begin position="72"/>
        <end position="92"/>
    </location>
</feature>
<sequence length="279" mass="30478">MATALAQPAASVFGLQRQCRIALRVSPAPLRLTGAVRRAAAVQRRGAVAVRAEGSSGGYVEEQSFRIERVSFGTILSPLGIGLMVYGFGAFFNLLPGGDVSSLLLIYGFPITLLGFALSYAQLKPVPCKSTPEALRLRDSQATDIQKQVREDVTRYRYGDEQHLDEALTRIFRFGQAGGIPRRLCPILTGLREEVVDGQYALVLEFTTKKEQMTQEMWDQRLDKIQTFFGPGIVAKLKETEQGMDVSLICDGSGAGRGGGEKKDVLPPLMPGMKPRQQA</sequence>
<keyword evidence="4" id="KW-1185">Reference proteome</keyword>
<feature type="transmembrane region" description="Helical" evidence="2">
    <location>
        <begin position="104"/>
        <end position="123"/>
    </location>
</feature>
<dbReference type="Pfam" id="PF11016">
    <property type="entry name" value="DUF2854"/>
    <property type="match status" value="1"/>
</dbReference>
<reference evidence="3" key="1">
    <citation type="submission" date="2020-11" db="EMBL/GenBank/DDBJ databases">
        <title>Chlorella ohadii genome sequencing and assembly.</title>
        <authorList>
            <person name="Murik O."/>
            <person name="Treves H."/>
            <person name="Kedem I."/>
            <person name="Shotland Y."/>
            <person name="Kaplan A."/>
        </authorList>
    </citation>
    <scope>NUCLEOTIDE SEQUENCE</scope>
    <source>
        <strain evidence="3">1</strain>
    </source>
</reference>
<evidence type="ECO:0000313" key="3">
    <source>
        <dbReference type="EMBL" id="KAI7844463.1"/>
    </source>
</evidence>
<evidence type="ECO:0008006" key="5">
    <source>
        <dbReference type="Google" id="ProtNLM"/>
    </source>
</evidence>
<evidence type="ECO:0000256" key="2">
    <source>
        <dbReference type="SAM" id="Phobius"/>
    </source>
</evidence>
<evidence type="ECO:0000256" key="1">
    <source>
        <dbReference type="SAM" id="MobiDB-lite"/>
    </source>
</evidence>
<protein>
    <recommendedName>
        <fullName evidence="5">Thylakoid membrane protein</fullName>
    </recommendedName>
</protein>
<keyword evidence="2" id="KW-0812">Transmembrane</keyword>
<proteinExistence type="predicted"/>
<accession>A0AAD5DXN8</accession>
<keyword evidence="2" id="KW-0472">Membrane</keyword>
<keyword evidence="2" id="KW-1133">Transmembrane helix</keyword>
<feature type="region of interest" description="Disordered" evidence="1">
    <location>
        <begin position="253"/>
        <end position="279"/>
    </location>
</feature>
<gene>
    <name evidence="3" type="ORF">COHA_001966</name>
</gene>
<comment type="caution">
    <text evidence="3">The sequence shown here is derived from an EMBL/GenBank/DDBJ whole genome shotgun (WGS) entry which is preliminary data.</text>
</comment>
<name>A0AAD5DXN8_9CHLO</name>
<dbReference type="EMBL" id="JADXDR010000029">
    <property type="protein sequence ID" value="KAI7844463.1"/>
    <property type="molecule type" value="Genomic_DNA"/>
</dbReference>
<dbReference type="Proteomes" id="UP001205105">
    <property type="component" value="Unassembled WGS sequence"/>
</dbReference>
<dbReference type="PANTHER" id="PTHR35551:SF1">
    <property type="entry name" value="ACCLIMATION OF PHOTOSYNTHESIS TO ENVIRONMENT"/>
    <property type="match status" value="1"/>
</dbReference>
<organism evidence="3 4">
    <name type="scientific">Chlorella ohadii</name>
    <dbReference type="NCBI Taxonomy" id="2649997"/>
    <lineage>
        <taxon>Eukaryota</taxon>
        <taxon>Viridiplantae</taxon>
        <taxon>Chlorophyta</taxon>
        <taxon>core chlorophytes</taxon>
        <taxon>Trebouxiophyceae</taxon>
        <taxon>Chlorellales</taxon>
        <taxon>Chlorellaceae</taxon>
        <taxon>Chlorella clade</taxon>
        <taxon>Chlorella</taxon>
    </lineage>
</organism>
<dbReference type="InterPro" id="IPR021275">
    <property type="entry name" value="DUF2854"/>
</dbReference>
<dbReference type="AlphaFoldDB" id="A0AAD5DXN8"/>